<accession>A0A0S2T951</accession>
<protein>
    <recommendedName>
        <fullName evidence="2">Thioredoxin domain-containing protein</fullName>
    </recommendedName>
</protein>
<dbReference type="InterPro" id="IPR013766">
    <property type="entry name" value="Thioredoxin_domain"/>
</dbReference>
<evidence type="ECO:0000256" key="1">
    <source>
        <dbReference type="SAM" id="SignalP"/>
    </source>
</evidence>
<dbReference type="Pfam" id="PF00085">
    <property type="entry name" value="Thioredoxin"/>
    <property type="match status" value="1"/>
</dbReference>
<gene>
    <name evidence="3" type="ORF">Tel_00420</name>
</gene>
<reference evidence="3" key="1">
    <citation type="submission" date="2015-10" db="EMBL/GenBank/DDBJ databases">
        <title>Description of Candidatus Tenderia electrophaga gen. nov, sp. nov., an Uncultivated Electroautotroph from a Biocathode Enrichment.</title>
        <authorList>
            <person name="Eddie B.J."/>
            <person name="Malanoski A.P."/>
            <person name="Wang Z."/>
            <person name="Hall R.J."/>
            <person name="Oh S.D."/>
            <person name="Heiner C."/>
            <person name="Lin B."/>
            <person name="Strycharz-Glaven S.M."/>
        </authorList>
    </citation>
    <scope>NUCLEOTIDE SEQUENCE [LARGE SCALE GENOMIC DNA]</scope>
    <source>
        <strain evidence="3">NRL1</strain>
    </source>
</reference>
<dbReference type="EMBL" id="CP013099">
    <property type="protein sequence ID" value="ALP51725.1"/>
    <property type="molecule type" value="Genomic_DNA"/>
</dbReference>
<feature type="signal peptide" evidence="1">
    <location>
        <begin position="1"/>
        <end position="21"/>
    </location>
</feature>
<keyword evidence="1" id="KW-0732">Signal</keyword>
<feature type="chain" id="PRO_5006604767" description="Thioredoxin domain-containing protein" evidence="1">
    <location>
        <begin position="22"/>
        <end position="164"/>
    </location>
</feature>
<dbReference type="Proteomes" id="UP000055136">
    <property type="component" value="Chromosome"/>
</dbReference>
<dbReference type="PROSITE" id="PS51257">
    <property type="entry name" value="PROKAR_LIPOPROTEIN"/>
    <property type="match status" value="1"/>
</dbReference>
<name>A0A0S2T951_9GAMM</name>
<dbReference type="InterPro" id="IPR036249">
    <property type="entry name" value="Thioredoxin-like_sf"/>
</dbReference>
<dbReference type="KEGG" id="tee:Tel_00420"/>
<feature type="domain" description="Thioredoxin" evidence="2">
    <location>
        <begin position="25"/>
        <end position="161"/>
    </location>
</feature>
<sequence>MRQGVLCVGLLLLLVGCGAQPGNGLQVGAKAPMVKTKTLADVDGDFSRITSYRYPDKGMYQYSLDDALEQGKPIVLEFATPGHCTVCDKQLQMLKGFMAEYGDDVIFLHMDQYQNPEAFKAFNVMGDPWTYIIDQNRVVAYKQSGRMLYGELEFAVKKVLGVAG</sequence>
<dbReference type="CDD" id="cd02947">
    <property type="entry name" value="TRX_family"/>
    <property type="match status" value="1"/>
</dbReference>
<keyword evidence="4" id="KW-1185">Reference proteome</keyword>
<dbReference type="Gene3D" id="3.40.30.10">
    <property type="entry name" value="Glutaredoxin"/>
    <property type="match status" value="1"/>
</dbReference>
<dbReference type="STRING" id="1748243.Tel_00420"/>
<proteinExistence type="predicted"/>
<dbReference type="PROSITE" id="PS51352">
    <property type="entry name" value="THIOREDOXIN_2"/>
    <property type="match status" value="1"/>
</dbReference>
<dbReference type="SUPFAM" id="SSF52833">
    <property type="entry name" value="Thioredoxin-like"/>
    <property type="match status" value="1"/>
</dbReference>
<organism evidence="3 4">
    <name type="scientific">Candidatus Tenderia electrophaga</name>
    <dbReference type="NCBI Taxonomy" id="1748243"/>
    <lineage>
        <taxon>Bacteria</taxon>
        <taxon>Pseudomonadati</taxon>
        <taxon>Pseudomonadota</taxon>
        <taxon>Gammaproteobacteria</taxon>
        <taxon>Candidatus Tenderiales</taxon>
        <taxon>Candidatus Tenderiaceae</taxon>
        <taxon>Candidatus Tenderia</taxon>
    </lineage>
</organism>
<dbReference type="AlphaFoldDB" id="A0A0S2T951"/>
<evidence type="ECO:0000313" key="4">
    <source>
        <dbReference type="Proteomes" id="UP000055136"/>
    </source>
</evidence>
<evidence type="ECO:0000313" key="3">
    <source>
        <dbReference type="EMBL" id="ALP51725.1"/>
    </source>
</evidence>
<evidence type="ECO:0000259" key="2">
    <source>
        <dbReference type="PROSITE" id="PS51352"/>
    </source>
</evidence>